<evidence type="ECO:0000313" key="4">
    <source>
        <dbReference type="Proteomes" id="UP001168524"/>
    </source>
</evidence>
<evidence type="ECO:0000313" key="3">
    <source>
        <dbReference type="EMBL" id="MDN0015824.1"/>
    </source>
</evidence>
<accession>A0ABT7WT04</accession>
<sequence>MTGSLKCGFRIRHFTTITRNCICTFLLMLLAYGSSFAATEQSRAVWYRYYDKNGIANVSTSVTPEHIRYGYEALDRNMQVIKRNQPYNATQDIQQSTRRESLARQREQDLKLKRAYGNSKIAAAKRDQILANLKKQLNYQQEQLQQLQQDKIGFKRQEMEYYRKGEPLPAQLKNNLENNVKNIERVKKTVESLRNAYSRTETDYTDIINRLSRLEQNDLPHTPSSRP</sequence>
<keyword evidence="4" id="KW-1185">Reference proteome</keyword>
<name>A0ABT7WT04_9GAMM</name>
<proteinExistence type="predicted"/>
<organism evidence="3 4">
    <name type="scientific">Acinetobacter thutiue</name>
    <dbReference type="NCBI Taxonomy" id="2998078"/>
    <lineage>
        <taxon>Bacteria</taxon>
        <taxon>Pseudomonadati</taxon>
        <taxon>Pseudomonadota</taxon>
        <taxon>Gammaproteobacteria</taxon>
        <taxon>Moraxellales</taxon>
        <taxon>Moraxellaceae</taxon>
        <taxon>Acinetobacter</taxon>
    </lineage>
</organism>
<dbReference type="EMBL" id="JAUDZE010000011">
    <property type="protein sequence ID" value="MDN0015824.1"/>
    <property type="molecule type" value="Genomic_DNA"/>
</dbReference>
<dbReference type="Proteomes" id="UP001168524">
    <property type="component" value="Unassembled WGS sequence"/>
</dbReference>
<feature type="chain" id="PRO_5045408600" evidence="2">
    <location>
        <begin position="38"/>
        <end position="227"/>
    </location>
</feature>
<keyword evidence="1" id="KW-0175">Coiled coil</keyword>
<evidence type="ECO:0000256" key="1">
    <source>
        <dbReference type="SAM" id="Coils"/>
    </source>
</evidence>
<evidence type="ECO:0000256" key="2">
    <source>
        <dbReference type="SAM" id="SignalP"/>
    </source>
</evidence>
<feature type="signal peptide" evidence="2">
    <location>
        <begin position="1"/>
        <end position="37"/>
    </location>
</feature>
<dbReference type="RefSeq" id="WP_267982078.1">
    <property type="nucleotide sequence ID" value="NZ_JAPQKF010000011.1"/>
</dbReference>
<protein>
    <submittedName>
        <fullName evidence="3">Uncharacterized protein</fullName>
    </submittedName>
</protein>
<feature type="coiled-coil region" evidence="1">
    <location>
        <begin position="130"/>
        <end position="217"/>
    </location>
</feature>
<reference evidence="3" key="1">
    <citation type="submission" date="2023-06" db="EMBL/GenBank/DDBJ databases">
        <title>Two novel species of Acinetobacter isolated from motorbike repairing workshop in Vietnam.</title>
        <authorList>
            <person name="Le N.T.T."/>
        </authorList>
    </citation>
    <scope>NUCLEOTIDE SEQUENCE</scope>
    <source>
        <strain evidence="3">VNH17</strain>
    </source>
</reference>
<comment type="caution">
    <text evidence="3">The sequence shown here is derived from an EMBL/GenBank/DDBJ whole genome shotgun (WGS) entry which is preliminary data.</text>
</comment>
<gene>
    <name evidence="3" type="ORF">QTA56_16535</name>
</gene>
<keyword evidence="2" id="KW-0732">Signal</keyword>